<dbReference type="InterPro" id="IPR014756">
    <property type="entry name" value="Ig_E-set"/>
</dbReference>
<accession>A0A7K5B6J0</accession>
<evidence type="ECO:0000259" key="2">
    <source>
        <dbReference type="SMART" id="SM01360"/>
    </source>
</evidence>
<dbReference type="InterPro" id="IPR050473">
    <property type="entry name" value="A2M/Complement_sys"/>
</dbReference>
<name>A0A7K5B6J0_9FURN</name>
<dbReference type="InterPro" id="IPR011625">
    <property type="entry name" value="A2M_N_BRD"/>
</dbReference>
<proteinExistence type="predicted"/>
<dbReference type="Pfam" id="PF00207">
    <property type="entry name" value="A2M"/>
    <property type="match status" value="1"/>
</dbReference>
<evidence type="ECO:0000259" key="1">
    <source>
        <dbReference type="SMART" id="SM01359"/>
    </source>
</evidence>
<dbReference type="InterPro" id="IPR013783">
    <property type="entry name" value="Ig-like_fold"/>
</dbReference>
<dbReference type="InterPro" id="IPR001599">
    <property type="entry name" value="Macroglobln_a2"/>
</dbReference>
<organism evidence="3 4">
    <name type="scientific">Furnarius figulus</name>
    <dbReference type="NCBI Taxonomy" id="463165"/>
    <lineage>
        <taxon>Eukaryota</taxon>
        <taxon>Metazoa</taxon>
        <taxon>Chordata</taxon>
        <taxon>Craniata</taxon>
        <taxon>Vertebrata</taxon>
        <taxon>Euteleostomi</taxon>
        <taxon>Archelosauria</taxon>
        <taxon>Archosauria</taxon>
        <taxon>Dinosauria</taxon>
        <taxon>Saurischia</taxon>
        <taxon>Theropoda</taxon>
        <taxon>Coelurosauria</taxon>
        <taxon>Aves</taxon>
        <taxon>Neognathae</taxon>
        <taxon>Neoaves</taxon>
        <taxon>Telluraves</taxon>
        <taxon>Australaves</taxon>
        <taxon>Passeriformes</taxon>
        <taxon>Furnariidae</taxon>
        <taxon>Furnarius</taxon>
    </lineage>
</organism>
<gene>
    <name evidence="3" type="primary">A2m_0</name>
    <name evidence="3" type="ORF">FURFIG_R05353</name>
</gene>
<feature type="domain" description="Alpha-2-macroglobulin bait region" evidence="1">
    <location>
        <begin position="1"/>
        <end position="86"/>
    </location>
</feature>
<feature type="non-terminal residue" evidence="3">
    <location>
        <position position="417"/>
    </location>
</feature>
<evidence type="ECO:0000313" key="3">
    <source>
        <dbReference type="EMBL" id="NWR91237.1"/>
    </source>
</evidence>
<dbReference type="Gene3D" id="2.60.40.1930">
    <property type="match status" value="1"/>
</dbReference>
<dbReference type="PANTHER" id="PTHR11412">
    <property type="entry name" value="MACROGLOBULIN / COMPLEMENT"/>
    <property type="match status" value="1"/>
</dbReference>
<dbReference type="PANTHER" id="PTHR11412:SF165">
    <property type="entry name" value="ALPHA-2-MACROGLOBULIN"/>
    <property type="match status" value="1"/>
</dbReference>
<dbReference type="GO" id="GO:0004866">
    <property type="term" value="F:endopeptidase inhibitor activity"/>
    <property type="evidence" value="ECO:0007669"/>
    <property type="project" value="InterPro"/>
</dbReference>
<dbReference type="EMBL" id="VYZD01000559">
    <property type="protein sequence ID" value="NWR91237.1"/>
    <property type="molecule type" value="Genomic_DNA"/>
</dbReference>
<comment type="caution">
    <text evidence="3">The sequence shown here is derived from an EMBL/GenBank/DDBJ whole genome shotgun (WGS) entry which is preliminary data.</text>
</comment>
<reference evidence="3 4" key="1">
    <citation type="submission" date="2019-09" db="EMBL/GenBank/DDBJ databases">
        <title>Bird 10,000 Genomes (B10K) Project - Family phase.</title>
        <authorList>
            <person name="Zhang G."/>
        </authorList>
    </citation>
    <scope>NUCLEOTIDE SEQUENCE [LARGE SCALE GENOMIC DNA]</scope>
    <source>
        <strain evidence="3">B10K-DU-003-06</strain>
    </source>
</reference>
<dbReference type="SMART" id="SM01360">
    <property type="entry name" value="A2M"/>
    <property type="match status" value="1"/>
</dbReference>
<dbReference type="FunFam" id="2.60.40.10:FF:000312">
    <property type="entry name" value="Alpha-2-macroglobulin like 1"/>
    <property type="match status" value="1"/>
</dbReference>
<keyword evidence="4" id="KW-1185">Reference proteome</keyword>
<protein>
    <submittedName>
        <fullName evidence="3">A2MG protein</fullName>
    </submittedName>
</protein>
<dbReference type="Gene3D" id="2.20.130.20">
    <property type="match status" value="1"/>
</dbReference>
<dbReference type="Proteomes" id="UP000529852">
    <property type="component" value="Unassembled WGS sequence"/>
</dbReference>
<feature type="non-terminal residue" evidence="3">
    <location>
        <position position="1"/>
    </location>
</feature>
<dbReference type="Pfam" id="PF07703">
    <property type="entry name" value="A2M_BRD"/>
    <property type="match status" value="1"/>
</dbReference>
<sequence>GVFLLQLPVQADIAPQAQVLIYTTAPNREVIADSAKFSIELCFNNKVDLSFSPPEGLPSSDAHLLFRASPNSLCAVRAVDKSVLLMKTEAELSPASVYNLLPVKELHGYQHGPNMLLEDPLDHCISLKPIVVDGITYAPVMGMNEEDTYSILKEMGLKVFTNTKVRKPWYCSSDNYIYPLHGAAGLARPAPMAEAPMLAMRTSEILSDINYETSSTPEAVTETVRKYFPETWIWSLVPVSSEGNADLDVTIPDTITEWKANAFCTSADTGFGLSPTVSLRAFQPFFVELTMPYSVVRGESFTLKATVFNYLTACIRVSVTLAQSTHFLAIPVEKDEVSHCLCENGRKTVAWLVTPRSLGQVEFSVSTEALQDQQPCGNYIVETPEKGRKDTVIRQLLVEPEGIEKETTQNSVLCVKG</sequence>
<dbReference type="Gene3D" id="2.60.40.10">
    <property type="entry name" value="Immunoglobulins"/>
    <property type="match status" value="1"/>
</dbReference>
<dbReference type="SUPFAM" id="SSF81296">
    <property type="entry name" value="E set domains"/>
    <property type="match status" value="1"/>
</dbReference>
<dbReference type="SMART" id="SM01359">
    <property type="entry name" value="A2M_N_2"/>
    <property type="match status" value="1"/>
</dbReference>
<dbReference type="AlphaFoldDB" id="A0A7K5B6J0"/>
<feature type="domain" description="Alpha-2-macroglobulin" evidence="2">
    <location>
        <begin position="231"/>
        <end position="321"/>
    </location>
</feature>
<evidence type="ECO:0000313" key="4">
    <source>
        <dbReference type="Proteomes" id="UP000529852"/>
    </source>
</evidence>